<evidence type="ECO:0000256" key="12">
    <source>
        <dbReference type="ARBA" id="ARBA00023136"/>
    </source>
</evidence>
<dbReference type="PRINTS" id="PR00463">
    <property type="entry name" value="EP450I"/>
</dbReference>
<evidence type="ECO:0000256" key="13">
    <source>
        <dbReference type="PIRSR" id="PIRSR602401-1"/>
    </source>
</evidence>
<evidence type="ECO:0000256" key="1">
    <source>
        <dbReference type="ARBA" id="ARBA00001971"/>
    </source>
</evidence>
<dbReference type="InterPro" id="IPR050182">
    <property type="entry name" value="Cytochrome_P450_fam2"/>
</dbReference>
<name>A0A3Q2Z1T1_HIPCM</name>
<dbReference type="InterPro" id="IPR001128">
    <property type="entry name" value="Cyt_P450"/>
</dbReference>
<keyword evidence="8" id="KW-0492">Microsome</keyword>
<dbReference type="GO" id="GO:0006805">
    <property type="term" value="P:xenobiotic metabolic process"/>
    <property type="evidence" value="ECO:0007669"/>
    <property type="project" value="TreeGrafter"/>
</dbReference>
<dbReference type="STRING" id="109280.ENSHCOP00000025575"/>
<evidence type="ECO:0000313" key="16">
    <source>
        <dbReference type="Ensembl" id="ENSHCOP00000025575.1"/>
    </source>
</evidence>
<dbReference type="GeneTree" id="ENSGT00940000162649"/>
<dbReference type="PROSITE" id="PS00086">
    <property type="entry name" value="CYTOCHROME_P450"/>
    <property type="match status" value="1"/>
</dbReference>
<dbReference type="PANTHER" id="PTHR24300">
    <property type="entry name" value="CYTOCHROME P450 508A4-RELATED"/>
    <property type="match status" value="1"/>
</dbReference>
<keyword evidence="10 13" id="KW-0408">Iron</keyword>
<dbReference type="GO" id="GO:0046222">
    <property type="term" value="P:aflatoxin metabolic process"/>
    <property type="evidence" value="ECO:0007669"/>
    <property type="project" value="UniProtKB-ARBA"/>
</dbReference>
<evidence type="ECO:0000256" key="11">
    <source>
        <dbReference type="ARBA" id="ARBA00023033"/>
    </source>
</evidence>
<evidence type="ECO:0000256" key="10">
    <source>
        <dbReference type="ARBA" id="ARBA00023004"/>
    </source>
</evidence>
<dbReference type="RefSeq" id="XP_019734807.1">
    <property type="nucleotide sequence ID" value="XM_019879248.1"/>
</dbReference>
<dbReference type="InterPro" id="IPR036396">
    <property type="entry name" value="Cyt_P450_sf"/>
</dbReference>
<feature type="transmembrane region" description="Helical" evidence="15">
    <location>
        <begin position="12"/>
        <end position="34"/>
    </location>
</feature>
<evidence type="ECO:0000256" key="15">
    <source>
        <dbReference type="SAM" id="Phobius"/>
    </source>
</evidence>
<evidence type="ECO:0000256" key="9">
    <source>
        <dbReference type="ARBA" id="ARBA00023002"/>
    </source>
</evidence>
<sequence>MSILEEASAQLLTSSATPVLACVAALLFLVFASGHLRSPKDARRGPPGPWPLPLLGNVLQLDLQWLDRSLSELAKRYGSVFSVYMGTQKVVVLAGYKAVKEALVSHAMEFGERYIQPMAYDNSRGHGIIFANGDSWKELRRFALHTLRDFGMGKRLTQDKVLEECKHLIPIFESHQGQPFNTTSPLSWATSNIICSIVYGNRFEYSDPQFTTMVKRNNESIRIFGSLPIRLYNMFPWLFYWVKNRKLLLSNRDKNMKDVRELLRQRKEKLNPEMCTGLVDCFFVRKQKEEEEGVESSHFSEENMNFVVGNLFAAGTDTTSTTLQWGLLLMAKYPEMQERVHEELNKVIGNRPIDVDDRKNLPYTNAVIHEVQRFSNIVPMAILHQTTQDITFQGYFIKKGTVVVPLLTSVLYDKSEWETPNTFNPSHFLDKEGNFVTRDAFLPFSAGRRVCLGEGLARMELFLFFTSLMQHFHFTPPPGISEDELDLKPMVGFTNNPTPHRLCAVRRE</sequence>
<comment type="similarity">
    <text evidence="4 14">Belongs to the cytochrome P450 family.</text>
</comment>
<dbReference type="GO" id="GO:0005506">
    <property type="term" value="F:iron ion binding"/>
    <property type="evidence" value="ECO:0007669"/>
    <property type="project" value="InterPro"/>
</dbReference>
<keyword evidence="11 14" id="KW-0503">Monooxygenase</keyword>
<dbReference type="AlphaFoldDB" id="A0A3Q2Z1T1"/>
<keyword evidence="17" id="KW-1185">Reference proteome</keyword>
<dbReference type="KEGG" id="hcq:109521427"/>
<evidence type="ECO:0000256" key="5">
    <source>
        <dbReference type="ARBA" id="ARBA00022617"/>
    </source>
</evidence>
<dbReference type="Gene3D" id="1.10.630.10">
    <property type="entry name" value="Cytochrome P450"/>
    <property type="match status" value="1"/>
</dbReference>
<dbReference type="OMA" id="TIQWVMR"/>
<keyword evidence="12 15" id="KW-0472">Membrane</keyword>
<dbReference type="FunFam" id="1.10.630.10:FF:000010">
    <property type="entry name" value="cytochrome P450 2W1 isoform X2"/>
    <property type="match status" value="1"/>
</dbReference>
<evidence type="ECO:0000256" key="6">
    <source>
        <dbReference type="ARBA" id="ARBA00022723"/>
    </source>
</evidence>
<dbReference type="GO" id="GO:0016712">
    <property type="term" value="F:oxidoreductase activity, acting on paired donors, with incorporation or reduction of molecular oxygen, reduced flavin or flavoprotein as one donor, and incorporation of one atom of oxygen"/>
    <property type="evidence" value="ECO:0007669"/>
    <property type="project" value="TreeGrafter"/>
</dbReference>
<dbReference type="GO" id="GO:0006082">
    <property type="term" value="P:organic acid metabolic process"/>
    <property type="evidence" value="ECO:0007669"/>
    <property type="project" value="TreeGrafter"/>
</dbReference>
<reference evidence="16" key="1">
    <citation type="submission" date="2025-08" db="UniProtKB">
        <authorList>
            <consortium name="Ensembl"/>
        </authorList>
    </citation>
    <scope>IDENTIFICATION</scope>
</reference>
<keyword evidence="7" id="KW-0256">Endoplasmic reticulum</keyword>
<reference evidence="16" key="2">
    <citation type="submission" date="2025-09" db="UniProtKB">
        <authorList>
            <consortium name="Ensembl"/>
        </authorList>
    </citation>
    <scope>IDENTIFICATION</scope>
</reference>
<dbReference type="Proteomes" id="UP000264820">
    <property type="component" value="Unplaced"/>
</dbReference>
<dbReference type="PRINTS" id="PR00385">
    <property type="entry name" value="P450"/>
</dbReference>
<dbReference type="GO" id="GO:0005789">
    <property type="term" value="C:endoplasmic reticulum membrane"/>
    <property type="evidence" value="ECO:0007669"/>
    <property type="project" value="UniProtKB-SubCell"/>
</dbReference>
<evidence type="ECO:0000313" key="17">
    <source>
        <dbReference type="Proteomes" id="UP000264820"/>
    </source>
</evidence>
<dbReference type="InterPro" id="IPR017972">
    <property type="entry name" value="Cyt_P450_CS"/>
</dbReference>
<dbReference type="Ensembl" id="ENSHCOT00000019901.1">
    <property type="protein sequence ID" value="ENSHCOP00000025575.1"/>
    <property type="gene ID" value="ENSHCOG00000015831.1"/>
</dbReference>
<dbReference type="Pfam" id="PF00067">
    <property type="entry name" value="p450"/>
    <property type="match status" value="1"/>
</dbReference>
<evidence type="ECO:0000256" key="4">
    <source>
        <dbReference type="ARBA" id="ARBA00010617"/>
    </source>
</evidence>
<dbReference type="OrthoDB" id="2789670at2759"/>
<comment type="cofactor">
    <cofactor evidence="1 13">
        <name>heme</name>
        <dbReference type="ChEBI" id="CHEBI:30413"/>
    </cofactor>
</comment>
<keyword evidence="15" id="KW-1133">Transmembrane helix</keyword>
<evidence type="ECO:0000256" key="7">
    <source>
        <dbReference type="ARBA" id="ARBA00022824"/>
    </source>
</evidence>
<keyword evidence="5 13" id="KW-0349">Heme</keyword>
<keyword evidence="15" id="KW-0812">Transmembrane</keyword>
<dbReference type="PANTHER" id="PTHR24300:SF319">
    <property type="entry name" value="CYTOCHROME P450, FAMILY 2, SUBFAMILY AC, POLYPEPTIDE 1"/>
    <property type="match status" value="1"/>
</dbReference>
<evidence type="ECO:0000256" key="2">
    <source>
        <dbReference type="ARBA" id="ARBA00004524"/>
    </source>
</evidence>
<proteinExistence type="inferred from homology"/>
<feature type="binding site" description="axial binding residue" evidence="13">
    <location>
        <position position="451"/>
    </location>
    <ligand>
        <name>heme</name>
        <dbReference type="ChEBI" id="CHEBI:30413"/>
    </ligand>
    <ligandPart>
        <name>Fe</name>
        <dbReference type="ChEBI" id="CHEBI:18248"/>
    </ligandPart>
</feature>
<evidence type="ECO:0000256" key="3">
    <source>
        <dbReference type="ARBA" id="ARBA00004586"/>
    </source>
</evidence>
<dbReference type="SUPFAM" id="SSF48264">
    <property type="entry name" value="Cytochrome P450"/>
    <property type="match status" value="1"/>
</dbReference>
<evidence type="ECO:0000256" key="14">
    <source>
        <dbReference type="RuleBase" id="RU000461"/>
    </source>
</evidence>
<organism evidence="16 17">
    <name type="scientific">Hippocampus comes</name>
    <name type="common">Tiger tail seahorse</name>
    <dbReference type="NCBI Taxonomy" id="109280"/>
    <lineage>
        <taxon>Eukaryota</taxon>
        <taxon>Metazoa</taxon>
        <taxon>Chordata</taxon>
        <taxon>Craniata</taxon>
        <taxon>Vertebrata</taxon>
        <taxon>Euteleostomi</taxon>
        <taxon>Actinopterygii</taxon>
        <taxon>Neopterygii</taxon>
        <taxon>Teleostei</taxon>
        <taxon>Neoteleostei</taxon>
        <taxon>Acanthomorphata</taxon>
        <taxon>Syngnathiaria</taxon>
        <taxon>Syngnathiformes</taxon>
        <taxon>Syngnathoidei</taxon>
        <taxon>Syngnathidae</taxon>
        <taxon>Hippocampus</taxon>
    </lineage>
</organism>
<keyword evidence="6 13" id="KW-0479">Metal-binding</keyword>
<evidence type="ECO:0000256" key="8">
    <source>
        <dbReference type="ARBA" id="ARBA00022848"/>
    </source>
</evidence>
<keyword evidence="9 14" id="KW-0560">Oxidoreductase</keyword>
<dbReference type="GO" id="GO:0020037">
    <property type="term" value="F:heme binding"/>
    <property type="evidence" value="ECO:0007669"/>
    <property type="project" value="InterPro"/>
</dbReference>
<dbReference type="InterPro" id="IPR002401">
    <property type="entry name" value="Cyt_P450_E_grp-I"/>
</dbReference>
<dbReference type="GeneID" id="109521427"/>
<accession>A0A3Q2Z1T1</accession>
<comment type="subcellular location">
    <subcellularLocation>
        <location evidence="3">Endoplasmic reticulum membrane</location>
    </subcellularLocation>
    <subcellularLocation>
        <location evidence="2">Microsome membrane</location>
    </subcellularLocation>
</comment>
<protein>
    <submittedName>
        <fullName evidence="16">Cytochrome P450 2K1-like</fullName>
    </submittedName>
</protein>